<dbReference type="InterPro" id="IPR029068">
    <property type="entry name" value="Glyas_Bleomycin-R_OHBP_Dase"/>
</dbReference>
<dbReference type="GO" id="GO:0004462">
    <property type="term" value="F:lactoylglutathione lyase activity"/>
    <property type="evidence" value="ECO:0007669"/>
    <property type="project" value="InterPro"/>
</dbReference>
<evidence type="ECO:0000313" key="3">
    <source>
        <dbReference type="EMBL" id="WZN63323.1"/>
    </source>
</evidence>
<proteinExistence type="predicted"/>
<dbReference type="GO" id="GO:0046872">
    <property type="term" value="F:metal ion binding"/>
    <property type="evidence" value="ECO:0007669"/>
    <property type="project" value="UniProtKB-KW"/>
</dbReference>
<dbReference type="PROSITE" id="PS51819">
    <property type="entry name" value="VOC"/>
    <property type="match status" value="1"/>
</dbReference>
<feature type="domain" description="VOC" evidence="2">
    <location>
        <begin position="40"/>
        <end position="161"/>
    </location>
</feature>
<dbReference type="InterPro" id="IPR037523">
    <property type="entry name" value="VOC_core"/>
</dbReference>
<accession>A0AAX4PAT4</accession>
<protein>
    <recommendedName>
        <fullName evidence="2">VOC domain-containing protein</fullName>
    </recommendedName>
</protein>
<dbReference type="Proteomes" id="UP001472866">
    <property type="component" value="Chromosome 07"/>
</dbReference>
<gene>
    <name evidence="3" type="ORF">HKI87_07g48710</name>
</gene>
<evidence type="ECO:0000256" key="1">
    <source>
        <dbReference type="ARBA" id="ARBA00022723"/>
    </source>
</evidence>
<sequence>MFEESATYPTEDSCCPAQRCPCVHKGGTRRTSYSRLKLQSFSHVSFVVKNLEASRRFYCELLGFSELVRPGALKERCNGCWLFNYNIGLHLLEGEPPKRTSEIRPEADHFSFQTEDIAGIERELKALGVHYISDEIEHEGVRIGQLFFHDPDRNMIEICNCDTAPMRFLEEAENCSVHNPSLSQTETWQNVA</sequence>
<organism evidence="3 4">
    <name type="scientific">Chloropicon roscoffensis</name>
    <dbReference type="NCBI Taxonomy" id="1461544"/>
    <lineage>
        <taxon>Eukaryota</taxon>
        <taxon>Viridiplantae</taxon>
        <taxon>Chlorophyta</taxon>
        <taxon>Chloropicophyceae</taxon>
        <taxon>Chloropicales</taxon>
        <taxon>Chloropicaceae</taxon>
        <taxon>Chloropicon</taxon>
    </lineage>
</organism>
<reference evidence="3 4" key="1">
    <citation type="submission" date="2024-03" db="EMBL/GenBank/DDBJ databases">
        <title>Complete genome sequence of the green alga Chloropicon roscoffensis RCC1871.</title>
        <authorList>
            <person name="Lemieux C."/>
            <person name="Pombert J.-F."/>
            <person name="Otis C."/>
            <person name="Turmel M."/>
        </authorList>
    </citation>
    <scope>NUCLEOTIDE SEQUENCE [LARGE SCALE GENOMIC DNA]</scope>
    <source>
        <strain evidence="3 4">RCC1871</strain>
    </source>
</reference>
<keyword evidence="4" id="KW-1185">Reference proteome</keyword>
<dbReference type="SUPFAM" id="SSF54593">
    <property type="entry name" value="Glyoxalase/Bleomycin resistance protein/Dihydroxybiphenyl dioxygenase"/>
    <property type="match status" value="1"/>
</dbReference>
<dbReference type="InterPro" id="IPR004360">
    <property type="entry name" value="Glyas_Fos-R_dOase_dom"/>
</dbReference>
<dbReference type="AlphaFoldDB" id="A0AAX4PAT4"/>
<dbReference type="PANTHER" id="PTHR46142:SF3">
    <property type="entry name" value="F18B13.24 PROTEIN"/>
    <property type="match status" value="1"/>
</dbReference>
<evidence type="ECO:0000313" key="4">
    <source>
        <dbReference type="Proteomes" id="UP001472866"/>
    </source>
</evidence>
<dbReference type="PROSITE" id="PS00934">
    <property type="entry name" value="GLYOXALASE_I_1"/>
    <property type="match status" value="1"/>
</dbReference>
<name>A0AAX4PAT4_9CHLO</name>
<dbReference type="PANTHER" id="PTHR46142">
    <property type="match status" value="1"/>
</dbReference>
<dbReference type="Pfam" id="PF00903">
    <property type="entry name" value="Glyoxalase"/>
    <property type="match status" value="1"/>
</dbReference>
<dbReference type="Gene3D" id="3.10.180.10">
    <property type="entry name" value="2,3-Dihydroxybiphenyl 1,2-Dioxygenase, domain 1"/>
    <property type="match status" value="1"/>
</dbReference>
<dbReference type="InterPro" id="IPR018146">
    <property type="entry name" value="Glyoxalase_1_CS"/>
</dbReference>
<dbReference type="EMBL" id="CP151507">
    <property type="protein sequence ID" value="WZN63323.1"/>
    <property type="molecule type" value="Genomic_DNA"/>
</dbReference>
<evidence type="ECO:0000259" key="2">
    <source>
        <dbReference type="PROSITE" id="PS51819"/>
    </source>
</evidence>
<keyword evidence="1" id="KW-0479">Metal-binding</keyword>